<evidence type="ECO:0000256" key="1">
    <source>
        <dbReference type="SAM" id="MobiDB-lite"/>
    </source>
</evidence>
<dbReference type="PANTHER" id="PTHR48148:SF2">
    <property type="entry name" value="PA14 DOMAIN-CONTAINING PROTEIN"/>
    <property type="match status" value="1"/>
</dbReference>
<feature type="region of interest" description="Disordered" evidence="1">
    <location>
        <begin position="731"/>
        <end position="821"/>
    </location>
</feature>
<protein>
    <submittedName>
        <fullName evidence="4">Uncharacterized protein</fullName>
    </submittedName>
</protein>
<feature type="compositionally biased region" description="Polar residues" evidence="1">
    <location>
        <begin position="459"/>
        <end position="508"/>
    </location>
</feature>
<feature type="signal peptide" evidence="3">
    <location>
        <begin position="1"/>
        <end position="27"/>
    </location>
</feature>
<feature type="region of interest" description="Disordered" evidence="1">
    <location>
        <begin position="856"/>
        <end position="923"/>
    </location>
</feature>
<evidence type="ECO:0000313" key="4">
    <source>
        <dbReference type="EMBL" id="EED87408.1"/>
    </source>
</evidence>
<feature type="region of interest" description="Disordered" evidence="1">
    <location>
        <begin position="218"/>
        <end position="433"/>
    </location>
</feature>
<feature type="compositionally biased region" description="Low complexity" evidence="1">
    <location>
        <begin position="796"/>
        <end position="816"/>
    </location>
</feature>
<feature type="compositionally biased region" description="Basic residues" evidence="1">
    <location>
        <begin position="239"/>
        <end position="267"/>
    </location>
</feature>
<feature type="region of interest" description="Disordered" evidence="1">
    <location>
        <begin position="83"/>
        <end position="154"/>
    </location>
</feature>
<dbReference type="EMBL" id="CM000655">
    <property type="protein sequence ID" value="EED87408.1"/>
    <property type="molecule type" value="Genomic_DNA"/>
</dbReference>
<sequence>MVNRTKIWMLYASLILYMMSLQLQVTASSSPARGVDGRGGDGLSSNAVDEEAALPTYHHVENYGSRTANRRRRRRRLSLESFEEVGVDEQSEQQSNLQTTRGGRSVKVARMSRGQTTPQQKRSIDSINNHHRNNDINNGGRRQRRTQNKSNSLKSTAIINSHSEWEELLGHPIYDANAVEDMVNVMNADEASWGGSTASPPVASSEWSSEWVGSIHSAKPIPTATPASTWSSSTGGKSGKMKSTSKSKGTPKSKVTSKSKGTSKSKSGKSSSSSMPTTSPFPTTSPVPTATNEPSQNPQNQQQPSQSPSSFKMITTPIPTNIPSLQESAAPSGSPSSVPSVVPSYEPSSSPSYHPSGSPSVHPSATPTDYPTTSNKPTPQNFPSVGPFVSRAPTYAPSFVESEIPSASSVEPTFSPSESEFVETGAPTKNGVVTESPTTLFPSSLGEIVVLCFPTVSNAPTETDQTREPSSSPAIQTPSPSSSPVIATLQPSDNSMSTPEPSKSPISTDDNDGTPSPTTTVKSPPPRENIQMALFGLNGLNTPGQLLYNDRTAQYIESFYNNYNGEMEDIRGQVSSVDATVTITGQTAGDLTRHVPSADRTGLLGNISSKHHSGEGGGGSFVPPSRVRFGDIAMHNTDSRARTRHERTLQFTDEDCTGEFLSVDLKIDLTYRLTDPSIDLDDIISEPFSKEEYRFNYVNSFLKSNEAAGIGSLSQLTCTSAIVFLDKGDTPTLSPSAISAEPTSISTEPTTSELEPTLSPTYGPSISPTSEMPTTETLEPTSAVSDAPTLSPSEELLPTTSPSSGPTTLTASPTTTESFDSPLNKINRLIDISCAHSSVHLSPSLSPSLLPTIDGLAPSTSPTMSPSLQPTVAPSLSPTLAPTTSPRLQPSSSPSEQPSRSSAPSESSKPSTSSPSLSIQPSIFSSPTVSIAPSISIKPTFEGESPSALPSKSPSDIPNVSPSESPSGTPSAEPSHNPSSLPSSDPTSLPSSIPSRIPSLSPSISLQPSISSQPSATAPSVSSIAENAINNLLISSFKRMGDEDTKTQWIAPIYESKCVGSAPDSTLQDSTTEFQLSFVYGVEYTTSNHDSFINDMEDWILYYVASSSLKCFGGNHQQQSSLLRGEVDEIGAAGVTKILYPSDDGDITSTSECLPNDSQAQGCSIFNTRMLVTSVGVPIHNVRNKILAVLADALNNGTFVEYIPEIVTTAYLGPEVEAVLDKNAHGTSNQPIAAGIMIGILIAFMAVIPLLNKLSNGVERVSIFCIHLHIYIFMNDRYNIILTLFAPTASHAPTASSIPSVFPSGSAVPSAYPSLSVLPSSTPSVSLFPSSEPSSIPSDTMSSFHRYILQAGDSSTEQRTRFSSLHEYFSNFEPHSIDAIKYTQFDITL</sequence>
<keyword evidence="2" id="KW-0472">Membrane</keyword>
<feature type="compositionally biased region" description="Polar residues" evidence="1">
    <location>
        <begin position="762"/>
        <end position="792"/>
    </location>
</feature>
<feature type="compositionally biased region" description="Low complexity" evidence="1">
    <location>
        <begin position="327"/>
        <end position="364"/>
    </location>
</feature>
<keyword evidence="2" id="KW-1133">Transmembrane helix</keyword>
<dbReference type="HOGENOM" id="CLU_255087_0_0_1"/>
<feature type="compositionally biased region" description="Low complexity" evidence="1">
    <location>
        <begin position="978"/>
        <end position="1015"/>
    </location>
</feature>
<dbReference type="PaxDb" id="35128-Thaps12188"/>
<reference evidence="4 5" key="2">
    <citation type="journal article" date="2008" name="Nature">
        <title>The Phaeodactylum genome reveals the evolutionary history of diatom genomes.</title>
        <authorList>
            <person name="Bowler C."/>
            <person name="Allen A.E."/>
            <person name="Badger J.H."/>
            <person name="Grimwood J."/>
            <person name="Jabbari K."/>
            <person name="Kuo A."/>
            <person name="Maheswari U."/>
            <person name="Martens C."/>
            <person name="Maumus F."/>
            <person name="Otillar R.P."/>
            <person name="Rayko E."/>
            <person name="Salamov A."/>
            <person name="Vandepoele K."/>
            <person name="Beszteri B."/>
            <person name="Gruber A."/>
            <person name="Heijde M."/>
            <person name="Katinka M."/>
            <person name="Mock T."/>
            <person name="Valentin K."/>
            <person name="Verret F."/>
            <person name="Berges J.A."/>
            <person name="Brownlee C."/>
            <person name="Cadoret J.P."/>
            <person name="Chiovitti A."/>
            <person name="Choi C.J."/>
            <person name="Coesel S."/>
            <person name="De Martino A."/>
            <person name="Detter J.C."/>
            <person name="Durkin C."/>
            <person name="Falciatore A."/>
            <person name="Fournet J."/>
            <person name="Haruta M."/>
            <person name="Huysman M.J."/>
            <person name="Jenkins B.D."/>
            <person name="Jiroutova K."/>
            <person name="Jorgensen R.E."/>
            <person name="Joubert Y."/>
            <person name="Kaplan A."/>
            <person name="Kroger N."/>
            <person name="Kroth P.G."/>
            <person name="La Roche J."/>
            <person name="Lindquist E."/>
            <person name="Lommer M."/>
            <person name="Martin-Jezequel V."/>
            <person name="Lopez P.J."/>
            <person name="Lucas S."/>
            <person name="Mangogna M."/>
            <person name="McGinnis K."/>
            <person name="Medlin L.K."/>
            <person name="Montsant A."/>
            <person name="Oudot-Le Secq M.P."/>
            <person name="Napoli C."/>
            <person name="Obornik M."/>
            <person name="Parker M.S."/>
            <person name="Petit J.L."/>
            <person name="Porcel B.M."/>
            <person name="Poulsen N."/>
            <person name="Robison M."/>
            <person name="Rychlewski L."/>
            <person name="Rynearson T.A."/>
            <person name="Schmutz J."/>
            <person name="Shapiro H."/>
            <person name="Siaut M."/>
            <person name="Stanley M."/>
            <person name="Sussman M.R."/>
            <person name="Taylor A.R."/>
            <person name="Vardi A."/>
            <person name="von Dassow P."/>
            <person name="Vyverman W."/>
            <person name="Willis A."/>
            <person name="Wyrwicz L.S."/>
            <person name="Rokhsar D.S."/>
            <person name="Weissenbach J."/>
            <person name="Armbrust E.V."/>
            <person name="Green B.R."/>
            <person name="Van de Peer Y."/>
            <person name="Grigoriev I.V."/>
        </authorList>
    </citation>
    <scope>NUCLEOTIDE SEQUENCE [LARGE SCALE GENOMIC DNA]</scope>
    <source>
        <strain evidence="4 5">CCMP1335</strain>
    </source>
</reference>
<dbReference type="KEGG" id="tps:THAPSDRAFT_12188"/>
<feature type="compositionally biased region" description="Low complexity" evidence="1">
    <location>
        <begin position="882"/>
        <end position="923"/>
    </location>
</feature>
<dbReference type="RefSeq" id="XP_002295342.1">
    <property type="nucleotide sequence ID" value="XM_002295306.1"/>
</dbReference>
<dbReference type="GeneID" id="7452023"/>
<feature type="chain" id="PRO_5002869899" evidence="3">
    <location>
        <begin position="28"/>
        <end position="1389"/>
    </location>
</feature>
<name>B8CGQ3_THAPS</name>
<feature type="compositionally biased region" description="Polar residues" evidence="1">
    <location>
        <begin position="317"/>
        <end position="326"/>
    </location>
</feature>
<feature type="region of interest" description="Disordered" evidence="1">
    <location>
        <begin position="459"/>
        <end position="527"/>
    </location>
</feature>
<feature type="compositionally biased region" description="Low complexity" evidence="1">
    <location>
        <begin position="268"/>
        <end position="310"/>
    </location>
</feature>
<accession>B8CGQ3</accession>
<evidence type="ECO:0000256" key="3">
    <source>
        <dbReference type="SAM" id="SignalP"/>
    </source>
</evidence>
<reference evidence="4 5" key="1">
    <citation type="journal article" date="2004" name="Science">
        <title>The genome of the diatom Thalassiosira pseudonana: ecology, evolution, and metabolism.</title>
        <authorList>
            <person name="Armbrust E.V."/>
            <person name="Berges J.A."/>
            <person name="Bowler C."/>
            <person name="Green B.R."/>
            <person name="Martinez D."/>
            <person name="Putnam N.H."/>
            <person name="Zhou S."/>
            <person name="Allen A.E."/>
            <person name="Apt K.E."/>
            <person name="Bechner M."/>
            <person name="Brzezinski M.A."/>
            <person name="Chaal B.K."/>
            <person name="Chiovitti A."/>
            <person name="Davis A.K."/>
            <person name="Demarest M.S."/>
            <person name="Detter J.C."/>
            <person name="Glavina T."/>
            <person name="Goodstein D."/>
            <person name="Hadi M.Z."/>
            <person name="Hellsten U."/>
            <person name="Hildebrand M."/>
            <person name="Jenkins B.D."/>
            <person name="Jurka J."/>
            <person name="Kapitonov V.V."/>
            <person name="Kroger N."/>
            <person name="Lau W.W."/>
            <person name="Lane T.W."/>
            <person name="Larimer F.W."/>
            <person name="Lippmeier J.C."/>
            <person name="Lucas S."/>
            <person name="Medina M."/>
            <person name="Montsant A."/>
            <person name="Obornik M."/>
            <person name="Parker M.S."/>
            <person name="Palenik B."/>
            <person name="Pazour G.J."/>
            <person name="Richardson P.M."/>
            <person name="Rynearson T.A."/>
            <person name="Saito M.A."/>
            <person name="Schwartz D.C."/>
            <person name="Thamatrakoln K."/>
            <person name="Valentin K."/>
            <person name="Vardi A."/>
            <person name="Wilkerson F.P."/>
            <person name="Rokhsar D.S."/>
        </authorList>
    </citation>
    <scope>NUCLEOTIDE SEQUENCE [LARGE SCALE GENOMIC DNA]</scope>
    <source>
        <strain evidence="4 5">CCMP1335</strain>
    </source>
</reference>
<feature type="compositionally biased region" description="Low complexity" evidence="1">
    <location>
        <begin position="222"/>
        <end position="238"/>
    </location>
</feature>
<evidence type="ECO:0000313" key="5">
    <source>
        <dbReference type="Proteomes" id="UP000001449"/>
    </source>
</evidence>
<keyword evidence="2" id="KW-0812">Transmembrane</keyword>
<feature type="compositionally biased region" description="Polar residues" evidence="1">
    <location>
        <begin position="948"/>
        <end position="977"/>
    </location>
</feature>
<gene>
    <name evidence="4" type="ORF">THAPSDRAFT_12188</name>
</gene>
<dbReference type="InParanoid" id="B8CGQ3"/>
<feature type="region of interest" description="Disordered" evidence="1">
    <location>
        <begin position="938"/>
        <end position="1018"/>
    </location>
</feature>
<feature type="compositionally biased region" description="Polar residues" evidence="1">
    <location>
        <begin position="858"/>
        <end position="881"/>
    </location>
</feature>
<proteinExistence type="predicted"/>
<organism evidence="4 5">
    <name type="scientific">Thalassiosira pseudonana</name>
    <name type="common">Marine diatom</name>
    <name type="synonym">Cyclotella nana</name>
    <dbReference type="NCBI Taxonomy" id="35128"/>
    <lineage>
        <taxon>Eukaryota</taxon>
        <taxon>Sar</taxon>
        <taxon>Stramenopiles</taxon>
        <taxon>Ochrophyta</taxon>
        <taxon>Bacillariophyta</taxon>
        <taxon>Coscinodiscophyceae</taxon>
        <taxon>Thalassiosirophycidae</taxon>
        <taxon>Thalassiosirales</taxon>
        <taxon>Thalassiosiraceae</taxon>
        <taxon>Thalassiosira</taxon>
    </lineage>
</organism>
<feature type="compositionally biased region" description="Polar residues" evidence="1">
    <location>
        <begin position="405"/>
        <end position="418"/>
    </location>
</feature>
<feature type="compositionally biased region" description="Polar residues" evidence="1">
    <location>
        <begin position="365"/>
        <end position="383"/>
    </location>
</feature>
<feature type="compositionally biased region" description="Low complexity" evidence="1">
    <location>
        <begin position="741"/>
        <end position="761"/>
    </location>
</feature>
<keyword evidence="5" id="KW-1185">Reference proteome</keyword>
<feature type="compositionally biased region" description="Polar residues" evidence="1">
    <location>
        <begin position="92"/>
        <end position="102"/>
    </location>
</feature>
<dbReference type="Proteomes" id="UP000001449">
    <property type="component" value="Chromosome 24"/>
</dbReference>
<keyword evidence="3" id="KW-0732">Signal</keyword>
<dbReference type="PANTHER" id="PTHR48148">
    <property type="entry name" value="KERATINOCYTE PROLINE-RICH PROTEIN"/>
    <property type="match status" value="1"/>
</dbReference>
<feature type="transmembrane region" description="Helical" evidence="2">
    <location>
        <begin position="1232"/>
        <end position="1251"/>
    </location>
</feature>
<evidence type="ECO:0000256" key="2">
    <source>
        <dbReference type="SAM" id="Phobius"/>
    </source>
</evidence>